<gene>
    <name evidence="3" type="ORF">GCM10008908_18540</name>
</gene>
<protein>
    <recommendedName>
        <fullName evidence="5">Methyltransferase domain-containing protein</fullName>
    </recommendedName>
</protein>
<evidence type="ECO:0008006" key="5">
    <source>
        <dbReference type="Google" id="ProtNLM"/>
    </source>
</evidence>
<dbReference type="Gene3D" id="3.40.430.10">
    <property type="entry name" value="Dihydrofolate Reductase, subunit A"/>
    <property type="match status" value="1"/>
</dbReference>
<dbReference type="EMBL" id="BAAACI010000006">
    <property type="protein sequence ID" value="GAA0772390.1"/>
    <property type="molecule type" value="Genomic_DNA"/>
</dbReference>
<dbReference type="RefSeq" id="WP_343825771.1">
    <property type="nucleotide sequence ID" value="NZ_BAAACI010000006.1"/>
</dbReference>
<dbReference type="CDD" id="cd02440">
    <property type="entry name" value="AdoMet_MTases"/>
    <property type="match status" value="1"/>
</dbReference>
<accession>A0ABN1KNW3</accession>
<evidence type="ECO:0000259" key="1">
    <source>
        <dbReference type="Pfam" id="PF01872"/>
    </source>
</evidence>
<dbReference type="InterPro" id="IPR013217">
    <property type="entry name" value="Methyltransf_12"/>
</dbReference>
<evidence type="ECO:0000313" key="3">
    <source>
        <dbReference type="EMBL" id="GAA0772390.1"/>
    </source>
</evidence>
<dbReference type="InterPro" id="IPR002734">
    <property type="entry name" value="RibDG_C"/>
</dbReference>
<dbReference type="SUPFAM" id="SSF53597">
    <property type="entry name" value="Dihydrofolate reductase-like"/>
    <property type="match status" value="1"/>
</dbReference>
<evidence type="ECO:0000259" key="2">
    <source>
        <dbReference type="Pfam" id="PF08242"/>
    </source>
</evidence>
<dbReference type="PANTHER" id="PTHR38011:SF11">
    <property type="entry name" value="2,5-DIAMINO-6-RIBOSYLAMINO-4(3H)-PYRIMIDINONE 5'-PHOSPHATE REDUCTASE"/>
    <property type="match status" value="1"/>
</dbReference>
<comment type="caution">
    <text evidence="3">The sequence shown here is derived from an EMBL/GenBank/DDBJ whole genome shotgun (WGS) entry which is preliminary data.</text>
</comment>
<dbReference type="Proteomes" id="UP001501047">
    <property type="component" value="Unassembled WGS sequence"/>
</dbReference>
<reference evidence="3 4" key="1">
    <citation type="journal article" date="2019" name="Int. J. Syst. Evol. Microbiol.">
        <title>The Global Catalogue of Microorganisms (GCM) 10K type strain sequencing project: providing services to taxonomists for standard genome sequencing and annotation.</title>
        <authorList>
            <consortium name="The Broad Institute Genomics Platform"/>
            <consortium name="The Broad Institute Genome Sequencing Center for Infectious Disease"/>
            <person name="Wu L."/>
            <person name="Ma J."/>
        </authorList>
    </citation>
    <scope>NUCLEOTIDE SEQUENCE [LARGE SCALE GENOMIC DNA]</scope>
    <source>
        <strain evidence="3 4">JCM 1417</strain>
    </source>
</reference>
<sequence length="462" mass="52440">MKTNTKVIMIMVMSLDGIVLREQGEHVTNWTSKEDQRFLKNILNTFDAVITGRKSFDGLMVDRPHYIITRENKVSSDERIKYIGGEAEDIINTITKSGAQNIALLGGPQTNTMFLEHDLVDELYITIEPKLFGKGLHLTLENKLRKNLILIDSNRINEKGTLLLHYQIDNNKGTESESSVILIPKDENEEGNEKLLEANKAFWDERAPIHEKSDFYDVNSLIKGKSSLLKYEIKEIGNVDGKDILHLQCHIGTESVSLARLGANVTGIDYSTNSIQIAQDIAKKCDLDCNFICSNVYDAKEVLGNKKFDIVYVNIGALIFLPDLKSWADIVYHCLKPNGVLYLNELHPIANVLSEYSPIFKISYFNDDIKIWDESGSYSDGVDERYKKDTKNNKLTVWDRTLGEIVSTITSTGLKLEFLHEHPGHVDKRYYYLEKNKADGLWHSPEYMPAVPGTFSLKAIKN</sequence>
<dbReference type="Gene3D" id="3.40.50.150">
    <property type="entry name" value="Vaccinia Virus protein VP39"/>
    <property type="match status" value="1"/>
</dbReference>
<dbReference type="PANTHER" id="PTHR38011">
    <property type="entry name" value="DIHYDROFOLATE REDUCTASE FAMILY PROTEIN (AFU_ORTHOLOGUE AFUA_8G06820)"/>
    <property type="match status" value="1"/>
</dbReference>
<dbReference type="SUPFAM" id="SSF53335">
    <property type="entry name" value="S-adenosyl-L-methionine-dependent methyltransferases"/>
    <property type="match status" value="1"/>
</dbReference>
<dbReference type="InterPro" id="IPR050765">
    <property type="entry name" value="Riboflavin_Biosynth_HTPR"/>
</dbReference>
<name>A0ABN1KNW3_CLOSU</name>
<feature type="domain" description="Bacterial bifunctional deaminase-reductase C-terminal" evidence="1">
    <location>
        <begin position="6"/>
        <end position="157"/>
    </location>
</feature>
<dbReference type="InterPro" id="IPR024072">
    <property type="entry name" value="DHFR-like_dom_sf"/>
</dbReference>
<feature type="domain" description="Methyltransferase type 12" evidence="2">
    <location>
        <begin position="245"/>
        <end position="341"/>
    </location>
</feature>
<dbReference type="Pfam" id="PF08242">
    <property type="entry name" value="Methyltransf_12"/>
    <property type="match status" value="1"/>
</dbReference>
<proteinExistence type="predicted"/>
<keyword evidence="4" id="KW-1185">Reference proteome</keyword>
<dbReference type="Pfam" id="PF01872">
    <property type="entry name" value="RibD_C"/>
    <property type="match status" value="1"/>
</dbReference>
<dbReference type="InterPro" id="IPR029063">
    <property type="entry name" value="SAM-dependent_MTases_sf"/>
</dbReference>
<evidence type="ECO:0000313" key="4">
    <source>
        <dbReference type="Proteomes" id="UP001501047"/>
    </source>
</evidence>
<organism evidence="3 4">
    <name type="scientific">Clostridium subterminale</name>
    <dbReference type="NCBI Taxonomy" id="1550"/>
    <lineage>
        <taxon>Bacteria</taxon>
        <taxon>Bacillati</taxon>
        <taxon>Bacillota</taxon>
        <taxon>Clostridia</taxon>
        <taxon>Eubacteriales</taxon>
        <taxon>Clostridiaceae</taxon>
        <taxon>Clostridium</taxon>
    </lineage>
</organism>